<accession>A0A6I1MI88</accession>
<dbReference type="InterPro" id="IPR009711">
    <property type="entry name" value="UPF0473"/>
</dbReference>
<keyword evidence="2" id="KW-1185">Reference proteome</keyword>
<protein>
    <submittedName>
        <fullName evidence="1">DUF1292 domain-containing protein</fullName>
    </submittedName>
</protein>
<name>A0A6I1MI88_9CLOT</name>
<dbReference type="EMBL" id="WHJC01000054">
    <property type="protein sequence ID" value="MPQ43276.1"/>
    <property type="molecule type" value="Genomic_DNA"/>
</dbReference>
<sequence>MEEKQIMAFKDEEGNKVEFEVIAKIYLNEDTEDEKEYIILSPVEGKEDDAFIFRIDNINEKIEYNLVENDEEFNEVKKQYKSLLY</sequence>
<evidence type="ECO:0000313" key="1">
    <source>
        <dbReference type="EMBL" id="MPQ43276.1"/>
    </source>
</evidence>
<dbReference type="Pfam" id="PF06949">
    <property type="entry name" value="DUF1292"/>
    <property type="match status" value="1"/>
</dbReference>
<dbReference type="AlphaFoldDB" id="A0A6I1MI88"/>
<gene>
    <name evidence="1" type="ORF">GBZ86_05800</name>
</gene>
<comment type="caution">
    <text evidence="1">The sequence shown here is derived from an EMBL/GenBank/DDBJ whole genome shotgun (WGS) entry which is preliminary data.</text>
</comment>
<evidence type="ECO:0000313" key="2">
    <source>
        <dbReference type="Proteomes" id="UP000430345"/>
    </source>
</evidence>
<reference evidence="1 2" key="1">
    <citation type="submission" date="2019-10" db="EMBL/GenBank/DDBJ databases">
        <title>The Genome Sequence of Clostridium tarantellae Isolated from Fish Brain.</title>
        <authorList>
            <person name="Bano L."/>
            <person name="Kiel M."/>
            <person name="Sales G."/>
            <person name="Doxey A.C."/>
            <person name="Mansfield M.J."/>
            <person name="Schiavone M."/>
            <person name="Rossetto O."/>
            <person name="Pirazzini M."/>
            <person name="Dobrindt U."/>
            <person name="Montecucco C."/>
        </authorList>
    </citation>
    <scope>NUCLEOTIDE SEQUENCE [LARGE SCALE GENOMIC DNA]</scope>
    <source>
        <strain evidence="1 2">DSM 3997</strain>
    </source>
</reference>
<dbReference type="RefSeq" id="WP_152888659.1">
    <property type="nucleotide sequence ID" value="NZ_WHJC01000054.1"/>
</dbReference>
<dbReference type="NCBIfam" id="NF010218">
    <property type="entry name" value="PRK13678.2-1"/>
    <property type="match status" value="1"/>
</dbReference>
<proteinExistence type="predicted"/>
<dbReference type="OrthoDB" id="1925408at2"/>
<dbReference type="Proteomes" id="UP000430345">
    <property type="component" value="Unassembled WGS sequence"/>
</dbReference>
<organism evidence="1 2">
    <name type="scientific">Clostridium tarantellae</name>
    <dbReference type="NCBI Taxonomy" id="39493"/>
    <lineage>
        <taxon>Bacteria</taxon>
        <taxon>Bacillati</taxon>
        <taxon>Bacillota</taxon>
        <taxon>Clostridia</taxon>
        <taxon>Eubacteriales</taxon>
        <taxon>Clostridiaceae</taxon>
        <taxon>Clostridium</taxon>
    </lineage>
</organism>